<accession>A0A9D3WIA3</accession>
<feature type="region of interest" description="Disordered" evidence="1">
    <location>
        <begin position="1"/>
        <end position="27"/>
    </location>
</feature>
<keyword evidence="3" id="KW-1185">Reference proteome</keyword>
<comment type="caution">
    <text evidence="2">The sequence shown here is derived from an EMBL/GenBank/DDBJ whole genome shotgun (WGS) entry which is preliminary data.</text>
</comment>
<evidence type="ECO:0000256" key="1">
    <source>
        <dbReference type="SAM" id="MobiDB-lite"/>
    </source>
</evidence>
<reference evidence="2 3" key="1">
    <citation type="journal article" date="2021" name="Plant Biotechnol. J.">
        <title>Multi-omics assisted identification of the key and species-specific regulatory components of drought-tolerant mechanisms in Gossypium stocksii.</title>
        <authorList>
            <person name="Yu D."/>
            <person name="Ke L."/>
            <person name="Zhang D."/>
            <person name="Wu Y."/>
            <person name="Sun Y."/>
            <person name="Mei J."/>
            <person name="Sun J."/>
            <person name="Sun Y."/>
        </authorList>
    </citation>
    <scope>NUCLEOTIDE SEQUENCE [LARGE SCALE GENOMIC DNA]</scope>
    <source>
        <strain evidence="3">cv. E1</strain>
        <tissue evidence="2">Leaf</tissue>
    </source>
</reference>
<sequence length="53" mass="5481">MVGSSNHSEGKSGGVSAENGRVAPAPKFKQRNVSVIRDFSPGCGRVTALIARP</sequence>
<name>A0A9D3WIA3_9ROSI</name>
<evidence type="ECO:0000313" key="3">
    <source>
        <dbReference type="Proteomes" id="UP000828251"/>
    </source>
</evidence>
<organism evidence="2 3">
    <name type="scientific">Gossypium stocksii</name>
    <dbReference type="NCBI Taxonomy" id="47602"/>
    <lineage>
        <taxon>Eukaryota</taxon>
        <taxon>Viridiplantae</taxon>
        <taxon>Streptophyta</taxon>
        <taxon>Embryophyta</taxon>
        <taxon>Tracheophyta</taxon>
        <taxon>Spermatophyta</taxon>
        <taxon>Magnoliopsida</taxon>
        <taxon>eudicotyledons</taxon>
        <taxon>Gunneridae</taxon>
        <taxon>Pentapetalae</taxon>
        <taxon>rosids</taxon>
        <taxon>malvids</taxon>
        <taxon>Malvales</taxon>
        <taxon>Malvaceae</taxon>
        <taxon>Malvoideae</taxon>
        <taxon>Gossypium</taxon>
    </lineage>
</organism>
<proteinExistence type="predicted"/>
<gene>
    <name evidence="2" type="ORF">J1N35_001018</name>
</gene>
<feature type="non-terminal residue" evidence="2">
    <location>
        <position position="53"/>
    </location>
</feature>
<evidence type="ECO:0000313" key="2">
    <source>
        <dbReference type="EMBL" id="KAH1129640.1"/>
    </source>
</evidence>
<dbReference type="AlphaFoldDB" id="A0A9D3WIA3"/>
<dbReference type="EMBL" id="JAIQCV010000001">
    <property type="protein sequence ID" value="KAH1129640.1"/>
    <property type="molecule type" value="Genomic_DNA"/>
</dbReference>
<dbReference type="Proteomes" id="UP000828251">
    <property type="component" value="Unassembled WGS sequence"/>
</dbReference>
<protein>
    <submittedName>
        <fullName evidence="2">Uncharacterized protein</fullName>
    </submittedName>
</protein>